<dbReference type="Gene3D" id="3.40.30.10">
    <property type="entry name" value="Glutaredoxin"/>
    <property type="match status" value="1"/>
</dbReference>
<sequence length="202" mass="21643">MISRRGFLAVMGATVPLLSAGIGHAEEQPSPRAVLFDKDAPVIGNPDGDVTVVVYFDYQCSYCKRDYPMLRKAISDDGNTRLVMKDWPIFGPVSAYAAQCVLGAAQLGQYEAGLDALMRATGRLEMTTVDTILTNAGLDMDALSTAVKRNSRKINGLLDRNYLQADAFGFIGTPSYIVDKTLFPGVIGADVLSAAIAEARAT</sequence>
<name>A0A506U6D4_9HYPH</name>
<evidence type="ECO:0000256" key="3">
    <source>
        <dbReference type="ARBA" id="ARBA00022729"/>
    </source>
</evidence>
<dbReference type="AlphaFoldDB" id="A0A506U6D4"/>
<evidence type="ECO:0000256" key="1">
    <source>
        <dbReference type="ARBA" id="ARBA00003565"/>
    </source>
</evidence>
<evidence type="ECO:0000313" key="8">
    <source>
        <dbReference type="EMBL" id="TPW29058.1"/>
    </source>
</evidence>
<keyword evidence="6" id="KW-0676">Redox-active center</keyword>
<dbReference type="Pfam" id="PF13462">
    <property type="entry name" value="Thioredoxin_4"/>
    <property type="match status" value="1"/>
</dbReference>
<keyword evidence="5" id="KW-1015">Disulfide bond</keyword>
<evidence type="ECO:0000313" key="9">
    <source>
        <dbReference type="Proteomes" id="UP000318801"/>
    </source>
</evidence>
<evidence type="ECO:0000256" key="6">
    <source>
        <dbReference type="ARBA" id="ARBA00023284"/>
    </source>
</evidence>
<dbReference type="Proteomes" id="UP000318801">
    <property type="component" value="Unassembled WGS sequence"/>
</dbReference>
<dbReference type="PROSITE" id="PS51318">
    <property type="entry name" value="TAT"/>
    <property type="match status" value="1"/>
</dbReference>
<dbReference type="OrthoDB" id="9780147at2"/>
<evidence type="ECO:0000256" key="5">
    <source>
        <dbReference type="ARBA" id="ARBA00023157"/>
    </source>
</evidence>
<evidence type="ECO:0000256" key="4">
    <source>
        <dbReference type="ARBA" id="ARBA00023002"/>
    </source>
</evidence>
<comment type="function">
    <text evidence="1">May be required for disulfide bond formation in some proteins.</text>
</comment>
<comment type="similarity">
    <text evidence="2">Belongs to the thioredoxin family. DsbA subfamily.</text>
</comment>
<keyword evidence="3" id="KW-0732">Signal</keyword>
<dbReference type="InterPro" id="IPR012336">
    <property type="entry name" value="Thioredoxin-like_fold"/>
</dbReference>
<dbReference type="RefSeq" id="WP_141149735.1">
    <property type="nucleotide sequence ID" value="NZ_VHLG01000010.1"/>
</dbReference>
<evidence type="ECO:0000256" key="2">
    <source>
        <dbReference type="ARBA" id="ARBA00005791"/>
    </source>
</evidence>
<gene>
    <name evidence="8" type="ORF">FJU08_14460</name>
</gene>
<organism evidence="8 9">
    <name type="scientific">Martelella alba</name>
    <dbReference type="NCBI Taxonomy" id="2590451"/>
    <lineage>
        <taxon>Bacteria</taxon>
        <taxon>Pseudomonadati</taxon>
        <taxon>Pseudomonadota</taxon>
        <taxon>Alphaproteobacteria</taxon>
        <taxon>Hyphomicrobiales</taxon>
        <taxon>Aurantimonadaceae</taxon>
        <taxon>Martelella</taxon>
    </lineage>
</organism>
<keyword evidence="9" id="KW-1185">Reference proteome</keyword>
<reference evidence="8 9" key="1">
    <citation type="submission" date="2019-06" db="EMBL/GenBank/DDBJ databases">
        <authorList>
            <person name="Li M."/>
        </authorList>
    </citation>
    <scope>NUCLEOTIDE SEQUENCE [LARGE SCALE GENOMIC DNA]</scope>
    <source>
        <strain evidence="8 9">BGMRC2036</strain>
    </source>
</reference>
<dbReference type="InterPro" id="IPR013766">
    <property type="entry name" value="Thioredoxin_domain"/>
</dbReference>
<keyword evidence="4" id="KW-0560">Oxidoreductase</keyword>
<dbReference type="PANTHER" id="PTHR13887:SF14">
    <property type="entry name" value="DISULFIDE BOND FORMATION PROTEIN D"/>
    <property type="match status" value="1"/>
</dbReference>
<comment type="caution">
    <text evidence="8">The sequence shown here is derived from an EMBL/GenBank/DDBJ whole genome shotgun (WGS) entry which is preliminary data.</text>
</comment>
<feature type="domain" description="Thioredoxin" evidence="7">
    <location>
        <begin position="24"/>
        <end position="201"/>
    </location>
</feature>
<dbReference type="CDD" id="cd03023">
    <property type="entry name" value="DsbA_Com1_like"/>
    <property type="match status" value="1"/>
</dbReference>
<dbReference type="InterPro" id="IPR036249">
    <property type="entry name" value="Thioredoxin-like_sf"/>
</dbReference>
<dbReference type="PROSITE" id="PS51352">
    <property type="entry name" value="THIOREDOXIN_2"/>
    <property type="match status" value="1"/>
</dbReference>
<accession>A0A506U6D4</accession>
<dbReference type="EMBL" id="VHLG01000010">
    <property type="protein sequence ID" value="TPW29058.1"/>
    <property type="molecule type" value="Genomic_DNA"/>
</dbReference>
<protein>
    <submittedName>
        <fullName evidence="8">DsbA family protein</fullName>
    </submittedName>
</protein>
<dbReference type="PANTHER" id="PTHR13887">
    <property type="entry name" value="GLUTATHIONE S-TRANSFERASE KAPPA"/>
    <property type="match status" value="1"/>
</dbReference>
<evidence type="ECO:0000259" key="7">
    <source>
        <dbReference type="PROSITE" id="PS51352"/>
    </source>
</evidence>
<dbReference type="SUPFAM" id="SSF52833">
    <property type="entry name" value="Thioredoxin-like"/>
    <property type="match status" value="1"/>
</dbReference>
<proteinExistence type="inferred from homology"/>
<dbReference type="GO" id="GO:0016491">
    <property type="term" value="F:oxidoreductase activity"/>
    <property type="evidence" value="ECO:0007669"/>
    <property type="project" value="UniProtKB-KW"/>
</dbReference>
<dbReference type="InterPro" id="IPR006311">
    <property type="entry name" value="TAT_signal"/>
</dbReference>